<dbReference type="RefSeq" id="WP_069752426.1">
    <property type="nucleotide sequence ID" value="NZ_CP108146.1"/>
</dbReference>
<dbReference type="Proteomes" id="UP001431926">
    <property type="component" value="Chromosome"/>
</dbReference>
<evidence type="ECO:0000313" key="4">
    <source>
        <dbReference type="Proteomes" id="UP001431926"/>
    </source>
</evidence>
<dbReference type="Gene3D" id="2.60.120.10">
    <property type="entry name" value="Jelly Rolls"/>
    <property type="match status" value="1"/>
</dbReference>
<dbReference type="PANTHER" id="PTHR21047:SF2">
    <property type="entry name" value="THYMIDINE DIPHOSPHO-4-KETO-RHAMNOSE 3,5-EPIMERASE"/>
    <property type="match status" value="1"/>
</dbReference>
<dbReference type="Pfam" id="PF00908">
    <property type="entry name" value="dTDP_sugar_isom"/>
    <property type="match status" value="1"/>
</dbReference>
<protein>
    <submittedName>
        <fullName evidence="3">dTDP-4-dehydrorhamnose 3,5-epimerase family protein</fullName>
    </submittedName>
</protein>
<dbReference type="SUPFAM" id="SSF51182">
    <property type="entry name" value="RmlC-like cupins"/>
    <property type="match status" value="1"/>
</dbReference>
<dbReference type="CDD" id="cd00438">
    <property type="entry name" value="cupin_RmlC"/>
    <property type="match status" value="1"/>
</dbReference>
<reference evidence="3" key="1">
    <citation type="submission" date="2022-10" db="EMBL/GenBank/DDBJ databases">
        <title>The complete genomes of actinobacterial strains from the NBC collection.</title>
        <authorList>
            <person name="Joergensen T.S."/>
            <person name="Alvarez Arevalo M."/>
            <person name="Sterndorff E.B."/>
            <person name="Faurdal D."/>
            <person name="Vuksanovic O."/>
            <person name="Mourched A.-S."/>
            <person name="Charusanti P."/>
            <person name="Shaw S."/>
            <person name="Blin K."/>
            <person name="Weber T."/>
        </authorList>
    </citation>
    <scope>NUCLEOTIDE SEQUENCE</scope>
    <source>
        <strain evidence="3">NBC_01436</strain>
    </source>
</reference>
<accession>A0ABZ1ZF99</accession>
<dbReference type="InterPro" id="IPR011051">
    <property type="entry name" value="RmlC_Cupin_sf"/>
</dbReference>
<dbReference type="InterPro" id="IPR000888">
    <property type="entry name" value="RmlC-like"/>
</dbReference>
<evidence type="ECO:0000313" key="3">
    <source>
        <dbReference type="EMBL" id="WUX36077.1"/>
    </source>
</evidence>
<evidence type="ECO:0000256" key="1">
    <source>
        <dbReference type="ARBA" id="ARBA00010154"/>
    </source>
</evidence>
<organism evidence="3 4">
    <name type="scientific">Streptomyces anulatus</name>
    <name type="common">Streptomyces chrysomallus</name>
    <dbReference type="NCBI Taxonomy" id="1892"/>
    <lineage>
        <taxon>Bacteria</taxon>
        <taxon>Bacillati</taxon>
        <taxon>Actinomycetota</taxon>
        <taxon>Actinomycetes</taxon>
        <taxon>Kitasatosporales</taxon>
        <taxon>Streptomycetaceae</taxon>
        <taxon>Streptomyces</taxon>
    </lineage>
</organism>
<name>A0ABZ1ZF99_STRAQ</name>
<keyword evidence="4" id="KW-1185">Reference proteome</keyword>
<evidence type="ECO:0000256" key="2">
    <source>
        <dbReference type="ARBA" id="ARBA00023235"/>
    </source>
</evidence>
<dbReference type="InterPro" id="IPR014710">
    <property type="entry name" value="RmlC-like_jellyroll"/>
</dbReference>
<keyword evidence="2" id="KW-0413">Isomerase</keyword>
<proteinExistence type="inferred from homology"/>
<dbReference type="PANTHER" id="PTHR21047">
    <property type="entry name" value="DTDP-6-DEOXY-D-GLUCOSE-3,5 EPIMERASE"/>
    <property type="match status" value="1"/>
</dbReference>
<gene>
    <name evidence="3" type="ORF">OG367_07450</name>
</gene>
<dbReference type="EMBL" id="CP109491">
    <property type="protein sequence ID" value="WUX36077.1"/>
    <property type="molecule type" value="Genomic_DNA"/>
</dbReference>
<sequence length="213" mass="22737">MKARKLAVEGAIEFTPRAFSDDRGVFATPFQQSVFETANGAPFFPVAQSNHSVSRRGVVRGIHYTGAPPGAAKYVYCASGRSLDIVVDIRTGSPTYGRWDAVLLDPEELRAVYLPVGVGHAFVALTDHTVMSYLTSTPYVADNELALSPLDPALGLPIPEDIEPLLSERDTRALTLEEAAGRGLLPSYEHSLKLEAALSAGVGAEPRATGRTA</sequence>
<comment type="similarity">
    <text evidence="1">Belongs to the dTDP-4-dehydrorhamnose 3,5-epimerase family.</text>
</comment>